<keyword evidence="3" id="KW-1185">Reference proteome</keyword>
<dbReference type="WBParaSite" id="Pan_g3054.t1">
    <property type="protein sequence ID" value="Pan_g3054.t1"/>
    <property type="gene ID" value="Pan_g3054"/>
</dbReference>
<proteinExistence type="predicted"/>
<accession>A0A7E4VSZ0</accession>
<organism evidence="3 4">
    <name type="scientific">Panagrellus redivivus</name>
    <name type="common">Microworm</name>
    <dbReference type="NCBI Taxonomy" id="6233"/>
    <lineage>
        <taxon>Eukaryota</taxon>
        <taxon>Metazoa</taxon>
        <taxon>Ecdysozoa</taxon>
        <taxon>Nematoda</taxon>
        <taxon>Chromadorea</taxon>
        <taxon>Rhabditida</taxon>
        <taxon>Tylenchina</taxon>
        <taxon>Panagrolaimomorpha</taxon>
        <taxon>Panagrolaimoidea</taxon>
        <taxon>Panagrolaimidae</taxon>
        <taxon>Panagrellus</taxon>
    </lineage>
</organism>
<keyword evidence="2" id="KW-1133">Transmembrane helix</keyword>
<evidence type="ECO:0000256" key="1">
    <source>
        <dbReference type="SAM" id="MobiDB-lite"/>
    </source>
</evidence>
<reference evidence="3" key="1">
    <citation type="journal article" date="2013" name="Genetics">
        <title>The draft genome and transcriptome of Panagrellus redivivus are shaped by the harsh demands of a free-living lifestyle.</title>
        <authorList>
            <person name="Srinivasan J."/>
            <person name="Dillman A.R."/>
            <person name="Macchietto M.G."/>
            <person name="Heikkinen L."/>
            <person name="Lakso M."/>
            <person name="Fracchia K.M."/>
            <person name="Antoshechkin I."/>
            <person name="Mortazavi A."/>
            <person name="Wong G."/>
            <person name="Sternberg P.W."/>
        </authorList>
    </citation>
    <scope>NUCLEOTIDE SEQUENCE [LARGE SCALE GENOMIC DNA]</scope>
    <source>
        <strain evidence="3">MT8872</strain>
    </source>
</reference>
<feature type="transmembrane region" description="Helical" evidence="2">
    <location>
        <begin position="33"/>
        <end position="57"/>
    </location>
</feature>
<sequence length="157" mass="17798">MIRVKVALIILTFCVYQSVPDGKDNAYPKLHVFSDVILCLVGLLHAVVVVVIAVHLIRRRNFDPTTFTHLQETERDHVFRTLEYRVTAIDLNTRTGYQVVIVVSCGLESLNPITKPSVDNVSIKLPDVEITKFSRTRGHRRNKTGPDLDLSLTSNFR</sequence>
<evidence type="ECO:0000313" key="3">
    <source>
        <dbReference type="Proteomes" id="UP000492821"/>
    </source>
</evidence>
<name>A0A7E4VSZ0_PANRE</name>
<feature type="region of interest" description="Disordered" evidence="1">
    <location>
        <begin position="136"/>
        <end position="157"/>
    </location>
</feature>
<evidence type="ECO:0000256" key="2">
    <source>
        <dbReference type="SAM" id="Phobius"/>
    </source>
</evidence>
<protein>
    <submittedName>
        <fullName evidence="4">Membrane-associated protein</fullName>
    </submittedName>
</protein>
<dbReference type="Proteomes" id="UP000492821">
    <property type="component" value="Unassembled WGS sequence"/>
</dbReference>
<evidence type="ECO:0000313" key="4">
    <source>
        <dbReference type="WBParaSite" id="Pan_g3054.t1"/>
    </source>
</evidence>
<keyword evidence="2" id="KW-0472">Membrane</keyword>
<reference evidence="4" key="2">
    <citation type="submission" date="2020-10" db="UniProtKB">
        <authorList>
            <consortium name="WormBaseParasite"/>
        </authorList>
    </citation>
    <scope>IDENTIFICATION</scope>
</reference>
<keyword evidence="2" id="KW-0812">Transmembrane</keyword>
<dbReference type="AlphaFoldDB" id="A0A7E4VSZ0"/>